<sequence>MHRRHITAHRLASQQPVQLVHQLPALQVQRFGHRAGLEGTGLDAQERRGAAVAGRQHAQPFRLAGPGQFGAGVVEVDVVDGQRVRPRPPVPLQQPAHDGRHGLRAARDGHVLHRQQPAPAARADHLCHGCGLGLGDLEVGIGKDDHVGVAGGIRHRGHGGEPCDGERVGRYVHGDRAIRHGPCSGGHMPAHHGDAALRERRERRPHLAGIAAHQHDAAGLQRQRGGHGATPALGRTACVVHVRLPPDHARSFLDALGNAKDAAVTQVFAHDGKRDVGPRARARRRAIPRRAVLAGARDDLLHARRVGQRLGRPCSSTLGKCAQQATRT</sequence>
<evidence type="ECO:0000313" key="4">
    <source>
        <dbReference type="Proteomes" id="UP001190452"/>
    </source>
</evidence>
<dbReference type="EMBL" id="CAUDKV010000005">
    <property type="protein sequence ID" value="CAJ0861975.1"/>
    <property type="molecule type" value="Genomic_DNA"/>
</dbReference>
<organism evidence="1 3">
    <name type="scientific">Ralstonia mannitolilytica</name>
    <dbReference type="NCBI Taxonomy" id="105219"/>
    <lineage>
        <taxon>Bacteria</taxon>
        <taxon>Pseudomonadati</taxon>
        <taxon>Pseudomonadota</taxon>
        <taxon>Betaproteobacteria</taxon>
        <taxon>Burkholderiales</taxon>
        <taxon>Burkholderiaceae</taxon>
        <taxon>Ralstonia</taxon>
    </lineage>
</organism>
<gene>
    <name evidence="2" type="ORF">R77569_01483</name>
    <name evidence="1" type="ORF">R77591_01034</name>
</gene>
<accession>A0AAD2EET3</accession>
<comment type="caution">
    <text evidence="1">The sequence shown here is derived from an EMBL/GenBank/DDBJ whole genome shotgun (WGS) entry which is preliminary data.</text>
</comment>
<proteinExistence type="predicted"/>
<evidence type="ECO:0000313" key="2">
    <source>
        <dbReference type="EMBL" id="CAJ0861975.1"/>
    </source>
</evidence>
<evidence type="ECO:0000313" key="3">
    <source>
        <dbReference type="Proteomes" id="UP001190002"/>
    </source>
</evidence>
<protein>
    <submittedName>
        <fullName evidence="1">Uncharacterized protein</fullName>
    </submittedName>
</protein>
<name>A0AAD2EET3_9RALS</name>
<reference evidence="1 4" key="1">
    <citation type="submission" date="2023-07" db="EMBL/GenBank/DDBJ databases">
        <authorList>
            <person name="Peeters C."/>
        </authorList>
    </citation>
    <scope>NUCLEOTIDE SEQUENCE</scope>
    <source>
        <strain evidence="2 4">R-77569</strain>
        <strain evidence="1">R-77591</strain>
    </source>
</reference>
<evidence type="ECO:0000313" key="1">
    <source>
        <dbReference type="EMBL" id="CAJ0680822.1"/>
    </source>
</evidence>
<dbReference type="Proteomes" id="UP001190002">
    <property type="component" value="Unassembled WGS sequence"/>
</dbReference>
<dbReference type="AlphaFoldDB" id="A0AAD2EET3"/>
<dbReference type="EMBL" id="CATVXE010000003">
    <property type="protein sequence ID" value="CAJ0680822.1"/>
    <property type="molecule type" value="Genomic_DNA"/>
</dbReference>
<keyword evidence="4" id="KW-1185">Reference proteome</keyword>
<dbReference type="Proteomes" id="UP001190452">
    <property type="component" value="Unassembled WGS sequence"/>
</dbReference>